<proteinExistence type="predicted"/>
<gene>
    <name evidence="3" type="primary">PORC</name>
    <name evidence="3" type="ORF">LOCC1_G001471</name>
</gene>
<evidence type="ECO:0000256" key="2">
    <source>
        <dbReference type="ARBA" id="ARBA00023621"/>
    </source>
</evidence>
<dbReference type="InterPro" id="IPR002347">
    <property type="entry name" value="SDR_fam"/>
</dbReference>
<dbReference type="EMBL" id="QGMI01000050">
    <property type="protein sequence ID" value="TVY48341.1"/>
    <property type="molecule type" value="Genomic_DNA"/>
</dbReference>
<sequence>MTALKGTVLLTGANGGLGSAIVQSITTRPELATYHGVYAVRSLATATLLKSTLQASKSHPHDILPLDLSELSSVRETAATINAKVSTGEIPRISALILNAGYREPQGQTWTESGLDIAFASNYLGQWLLALLLLQSMDWELGRVVIVGGWVHDPLDKANKASGAFEEDQWKEIFADASSETVESVAKGTWSTSHEDPSKDPRGLSGVRRYGAAKLCIIMMIQEEVFANTGSVELQRRLNSDPKLSGISVLGVDPGMMPTKITTNTLNWLIRFLIFIVAQVSSWLSPNGMLRLPHKSAGDVLAAALDNGPLHGERPKGLYFNGSEPKEVSVEAKDARKRSIVWKASVEYAGLKEEETYLANWA</sequence>
<dbReference type="PANTHER" id="PTHR43647:SF4">
    <property type="entry name" value="KETOREDUCTASE (KR) DOMAIN-CONTAINING PROTEIN"/>
    <property type="match status" value="1"/>
</dbReference>
<dbReference type="Gene3D" id="3.40.50.720">
    <property type="entry name" value="NAD(P)-binding Rossmann-like Domain"/>
    <property type="match status" value="1"/>
</dbReference>
<comment type="caution">
    <text evidence="3">The sequence shown here is derived from an EMBL/GenBank/DDBJ whole genome shotgun (WGS) entry which is preliminary data.</text>
</comment>
<reference evidence="3 4" key="1">
    <citation type="submission" date="2018-05" db="EMBL/GenBank/DDBJ databases">
        <title>Genome sequencing and assembly of the regulated plant pathogen Lachnellula willkommii and related sister species for the development of diagnostic species identification markers.</title>
        <authorList>
            <person name="Giroux E."/>
            <person name="Bilodeau G."/>
        </authorList>
    </citation>
    <scope>NUCLEOTIDE SEQUENCE [LARGE SCALE GENOMIC DNA]</scope>
    <source>
        <strain evidence="3 4">CBS 160.35</strain>
    </source>
</reference>
<evidence type="ECO:0000256" key="1">
    <source>
        <dbReference type="ARBA" id="ARBA00023589"/>
    </source>
</evidence>
<evidence type="ECO:0000313" key="4">
    <source>
        <dbReference type="Proteomes" id="UP000443090"/>
    </source>
</evidence>
<accession>A0A8H8UHF0</accession>
<dbReference type="PRINTS" id="PR00081">
    <property type="entry name" value="GDHRDH"/>
</dbReference>
<dbReference type="AlphaFoldDB" id="A0A8H8UHF0"/>
<organism evidence="3 4">
    <name type="scientific">Lachnellula occidentalis</name>
    <dbReference type="NCBI Taxonomy" id="215460"/>
    <lineage>
        <taxon>Eukaryota</taxon>
        <taxon>Fungi</taxon>
        <taxon>Dikarya</taxon>
        <taxon>Ascomycota</taxon>
        <taxon>Pezizomycotina</taxon>
        <taxon>Leotiomycetes</taxon>
        <taxon>Helotiales</taxon>
        <taxon>Lachnaceae</taxon>
        <taxon>Lachnellula</taxon>
    </lineage>
</organism>
<evidence type="ECO:0000313" key="3">
    <source>
        <dbReference type="EMBL" id="TVY48341.1"/>
    </source>
</evidence>
<dbReference type="SUPFAM" id="SSF51735">
    <property type="entry name" value="NAD(P)-binding Rossmann-fold domains"/>
    <property type="match status" value="1"/>
</dbReference>
<dbReference type="OrthoDB" id="191139at2759"/>
<dbReference type="PANTHER" id="PTHR43647">
    <property type="entry name" value="DEHYDROGENASE"/>
    <property type="match status" value="1"/>
</dbReference>
<keyword evidence="4" id="KW-1185">Reference proteome</keyword>
<name>A0A8H8UHF0_9HELO</name>
<dbReference type="GO" id="GO:0005741">
    <property type="term" value="C:mitochondrial outer membrane"/>
    <property type="evidence" value="ECO:0007669"/>
    <property type="project" value="TreeGrafter"/>
</dbReference>
<dbReference type="EC" id="1.1.1.270" evidence="2"/>
<dbReference type="Proteomes" id="UP000443090">
    <property type="component" value="Unassembled WGS sequence"/>
</dbReference>
<dbReference type="InterPro" id="IPR036291">
    <property type="entry name" value="NAD(P)-bd_dom_sf"/>
</dbReference>
<dbReference type="GO" id="GO:0000253">
    <property type="term" value="F:3-beta-hydroxysteroid 3-dehydrogenase (NADP+) activity"/>
    <property type="evidence" value="ECO:0007669"/>
    <property type="project" value="UniProtKB-EC"/>
</dbReference>
<dbReference type="Pfam" id="PF00106">
    <property type="entry name" value="adh_short"/>
    <property type="match status" value="1"/>
</dbReference>
<dbReference type="GO" id="GO:0005789">
    <property type="term" value="C:endoplasmic reticulum membrane"/>
    <property type="evidence" value="ECO:0007669"/>
    <property type="project" value="TreeGrafter"/>
</dbReference>
<dbReference type="InterPro" id="IPR051593">
    <property type="entry name" value="Ergosterol_Biosynth_ERG27"/>
</dbReference>
<comment type="pathway">
    <text evidence="1">Steroid biosynthesis; zymosterol biosynthesis; zymosterol from lanosterol: step 5/6.</text>
</comment>
<dbReference type="GO" id="GO:0005811">
    <property type="term" value="C:lipid droplet"/>
    <property type="evidence" value="ECO:0007669"/>
    <property type="project" value="TreeGrafter"/>
</dbReference>
<protein>
    <recommendedName>
        <fullName evidence="2">3beta-hydroxysteroid 3-dehydrogenase</fullName>
        <ecNumber evidence="2">1.1.1.270</ecNumber>
    </recommendedName>
</protein>